<evidence type="ECO:0000256" key="2">
    <source>
        <dbReference type="ARBA" id="ARBA00004434"/>
    </source>
</evidence>
<keyword evidence="8" id="KW-0472">Membrane</keyword>
<comment type="similarity">
    <text evidence="3 9">Belongs to the MICOS complex subunit Mic10 family.</text>
</comment>
<keyword evidence="4" id="KW-0812">Transmembrane</keyword>
<sequence length="139" mass="15693">MTVKDSSRKLKLWVRNRSDLELSRKWDWCLADAVVKRGTGLGLGHVFSLTFFERRMWPLAFVFFGFVNHCATTGTPAFGFGMGLGMAHSNRPHAFQVPYLYTENKSKSRSSDSPLRTSGWKGKRNHVYSSGILKFAGIS</sequence>
<keyword evidence="7 9" id="KW-0496">Mitochondrion</keyword>
<dbReference type="Proteomes" id="UP000694727">
    <property type="component" value="Unplaced"/>
</dbReference>
<comment type="subunit">
    <text evidence="9">Component of the mitochondrial contact site and cristae organizing system (MICOS) complex.</text>
</comment>
<evidence type="ECO:0000313" key="10">
    <source>
        <dbReference type="Ensembl" id="ENSSSCP00025000769.1"/>
    </source>
</evidence>
<evidence type="ECO:0000256" key="3">
    <source>
        <dbReference type="ARBA" id="ARBA00006792"/>
    </source>
</evidence>
<dbReference type="PANTHER" id="PTHR21304">
    <property type="entry name" value="MICOS COMPLEX SUBUNIT MIC10"/>
    <property type="match status" value="1"/>
</dbReference>
<evidence type="ECO:0000256" key="5">
    <source>
        <dbReference type="ARBA" id="ARBA00022792"/>
    </source>
</evidence>
<reference evidence="10" key="1">
    <citation type="submission" date="2025-08" db="UniProtKB">
        <authorList>
            <consortium name="Ensembl"/>
        </authorList>
    </citation>
    <scope>IDENTIFICATION</scope>
</reference>
<dbReference type="Pfam" id="PF04418">
    <property type="entry name" value="DUF543"/>
    <property type="match status" value="1"/>
</dbReference>
<evidence type="ECO:0000256" key="8">
    <source>
        <dbReference type="ARBA" id="ARBA00023136"/>
    </source>
</evidence>
<accession>A0A8D0QI22</accession>
<name>A0A8D0QI22_PIG</name>
<dbReference type="PANTHER" id="PTHR21304:SF0">
    <property type="entry name" value="MICOS COMPLEX SUBUNIT MIC10"/>
    <property type="match status" value="1"/>
</dbReference>
<comment type="subcellular location">
    <subcellularLocation>
        <location evidence="2 9">Mitochondrion inner membrane</location>
        <topology evidence="2 9">Single-pass membrane protein</topology>
    </subcellularLocation>
</comment>
<dbReference type="Ensembl" id="ENSSSCT00025002307.1">
    <property type="protein sequence ID" value="ENSSSCP00025000769.1"/>
    <property type="gene ID" value="ENSSSCG00025001818.1"/>
</dbReference>
<evidence type="ECO:0000256" key="4">
    <source>
        <dbReference type="ARBA" id="ARBA00022692"/>
    </source>
</evidence>
<dbReference type="GO" id="GO:0061617">
    <property type="term" value="C:MICOS complex"/>
    <property type="evidence" value="ECO:0007669"/>
    <property type="project" value="UniProtKB-UniRule"/>
</dbReference>
<dbReference type="InterPro" id="IPR007512">
    <property type="entry name" value="Mic10"/>
</dbReference>
<evidence type="ECO:0000256" key="7">
    <source>
        <dbReference type="ARBA" id="ARBA00023128"/>
    </source>
</evidence>
<keyword evidence="5 9" id="KW-0999">Mitochondrion inner membrane</keyword>
<evidence type="ECO:0000256" key="6">
    <source>
        <dbReference type="ARBA" id="ARBA00022989"/>
    </source>
</evidence>
<protein>
    <recommendedName>
        <fullName evidence="9">MICOS complex subunit MIC10</fullName>
    </recommendedName>
</protein>
<comment type="function">
    <text evidence="1 9">Component of the MICOS complex, a large protein complex of the mitochondrial inner membrane that plays crucial roles in the maintenance of crista junctions, inner membrane architecture, and formation of contact sites to the outer membrane.</text>
</comment>
<evidence type="ECO:0000313" key="11">
    <source>
        <dbReference type="Proteomes" id="UP000694727"/>
    </source>
</evidence>
<organism evidence="10 11">
    <name type="scientific">Sus scrofa</name>
    <name type="common">Pig</name>
    <dbReference type="NCBI Taxonomy" id="9823"/>
    <lineage>
        <taxon>Eukaryota</taxon>
        <taxon>Metazoa</taxon>
        <taxon>Chordata</taxon>
        <taxon>Craniata</taxon>
        <taxon>Vertebrata</taxon>
        <taxon>Euteleostomi</taxon>
        <taxon>Mammalia</taxon>
        <taxon>Eutheria</taxon>
        <taxon>Laurasiatheria</taxon>
        <taxon>Artiodactyla</taxon>
        <taxon>Suina</taxon>
        <taxon>Suidae</taxon>
        <taxon>Sus</taxon>
    </lineage>
</organism>
<keyword evidence="6" id="KW-1133">Transmembrane helix</keyword>
<evidence type="ECO:0000256" key="1">
    <source>
        <dbReference type="ARBA" id="ARBA00002689"/>
    </source>
</evidence>
<proteinExistence type="inferred from homology"/>
<evidence type="ECO:0000256" key="9">
    <source>
        <dbReference type="RuleBase" id="RU363011"/>
    </source>
</evidence>
<dbReference type="AlphaFoldDB" id="A0A8D0QI22"/>